<dbReference type="Pfam" id="PF24097">
    <property type="entry name" value="TMD_POM152"/>
    <property type="match status" value="1"/>
</dbReference>
<dbReference type="GO" id="GO:0070762">
    <property type="term" value="C:nuclear pore transmembrane ring"/>
    <property type="evidence" value="ECO:0007669"/>
    <property type="project" value="TreeGrafter"/>
</dbReference>
<evidence type="ECO:0000313" key="7">
    <source>
        <dbReference type="EMBL" id="ANZ77011.1"/>
    </source>
</evidence>
<dbReference type="InterPro" id="IPR056543">
    <property type="entry name" value="Ig-like_POM152_9th"/>
</dbReference>
<evidence type="ECO:0000259" key="4">
    <source>
        <dbReference type="Pfam" id="PF24312"/>
    </source>
</evidence>
<dbReference type="InterPro" id="IPR056540">
    <property type="entry name" value="TMD_POM152"/>
</dbReference>
<gene>
    <name evidence="7" type="primary">POM152</name>
    <name evidence="7" type="ORF">ATY40_BA7503829</name>
</gene>
<evidence type="ECO:0000256" key="1">
    <source>
        <dbReference type="SAM" id="Phobius"/>
    </source>
</evidence>
<keyword evidence="1" id="KW-1133">Transmembrane helix</keyword>
<keyword evidence="1" id="KW-0472">Membrane</keyword>
<evidence type="ECO:0000259" key="5">
    <source>
        <dbReference type="Pfam" id="PF24519"/>
    </source>
</evidence>
<feature type="domain" description="Nucleoporin POM152 N-terminal transmembrane" evidence="3">
    <location>
        <begin position="24"/>
        <end position="122"/>
    </location>
</feature>
<dbReference type="Pfam" id="PF24527">
    <property type="entry name" value="Ig-like_Pom152_9"/>
    <property type="match status" value="1"/>
</dbReference>
<dbReference type="Pfam" id="PF24312">
    <property type="entry name" value="Ig-like_POM152"/>
    <property type="match status" value="3"/>
</dbReference>
<dbReference type="GO" id="GO:0017056">
    <property type="term" value="F:structural constituent of nuclear pore"/>
    <property type="evidence" value="ECO:0007669"/>
    <property type="project" value="InterPro"/>
</dbReference>
<name>A0A1B2JGJ3_PICPA</name>
<protein>
    <submittedName>
        <fullName evidence="7">BA75_03829T0</fullName>
    </submittedName>
</protein>
<reference evidence="7 8" key="1">
    <citation type="submission" date="2016-02" db="EMBL/GenBank/DDBJ databases">
        <title>Comparative genomic and transcriptomic foundation for Pichia pastoris.</title>
        <authorList>
            <person name="Love K.R."/>
            <person name="Shah K.A."/>
            <person name="Whittaker C.A."/>
            <person name="Wu J."/>
            <person name="Bartlett M.C."/>
            <person name="Ma D."/>
            <person name="Leeson R.L."/>
            <person name="Priest M."/>
            <person name="Young S.K."/>
            <person name="Love J.C."/>
        </authorList>
    </citation>
    <scope>NUCLEOTIDE SEQUENCE [LARGE SCALE GENOMIC DNA]</scope>
    <source>
        <strain evidence="7 8">ATCC 28485</strain>
    </source>
</reference>
<feature type="domain" description="Nucleoporin POM152 immunoglobulin-like" evidence="2">
    <location>
        <begin position="880"/>
        <end position="958"/>
    </location>
</feature>
<feature type="domain" description="Nucleoporin POM152 Ig-like" evidence="4">
    <location>
        <begin position="452"/>
        <end position="539"/>
    </location>
</feature>
<feature type="domain" description="Nucleoporin POM152 Ig-like" evidence="4">
    <location>
        <begin position="1220"/>
        <end position="1286"/>
    </location>
</feature>
<keyword evidence="1" id="KW-0812">Transmembrane</keyword>
<keyword evidence="8" id="KW-1185">Reference proteome</keyword>
<accession>A0A1B2JGJ3</accession>
<dbReference type="PANTHER" id="PTHR28206">
    <property type="entry name" value="NUCLEOPORIN POM152"/>
    <property type="match status" value="1"/>
</dbReference>
<dbReference type="Proteomes" id="UP000094565">
    <property type="component" value="Chromosome 3"/>
</dbReference>
<feature type="domain" description="Nucleoporin POM152 Ig-like" evidence="4">
    <location>
        <begin position="761"/>
        <end position="846"/>
    </location>
</feature>
<dbReference type="InterPro" id="IPR037701">
    <property type="entry name" value="Pom152"/>
</dbReference>
<dbReference type="InterPro" id="IPR056541">
    <property type="entry name" value="Ig-like_POM152"/>
</dbReference>
<dbReference type="InterPro" id="IPR056544">
    <property type="entry name" value="Ig_POM152"/>
</dbReference>
<dbReference type="EMBL" id="CP014586">
    <property type="protein sequence ID" value="ANZ77011.1"/>
    <property type="molecule type" value="Genomic_DNA"/>
</dbReference>
<dbReference type="InterPro" id="IPR056542">
    <property type="entry name" value="Ig-like_POM152_1st"/>
</dbReference>
<feature type="transmembrane region" description="Helical" evidence="1">
    <location>
        <begin position="96"/>
        <end position="118"/>
    </location>
</feature>
<dbReference type="GO" id="GO:0006999">
    <property type="term" value="P:nuclear pore organization"/>
    <property type="evidence" value="ECO:0007669"/>
    <property type="project" value="TreeGrafter"/>
</dbReference>
<evidence type="ECO:0000259" key="3">
    <source>
        <dbReference type="Pfam" id="PF24097"/>
    </source>
</evidence>
<dbReference type="GO" id="GO:0006606">
    <property type="term" value="P:protein import into nucleus"/>
    <property type="evidence" value="ECO:0007669"/>
    <property type="project" value="TreeGrafter"/>
</dbReference>
<sequence length="1292" mass="147232">MDFGSQRRRHRSIQRALVPEYILDVGSQRLFMISLFGLIQAWKVYDIMILKNENLRELLSNDSWISFSIPELNFVVKYLILDGLFLWCLPVLKIPLLNFSILTTLIQITLMAAITIILSSDMSMPLTGLLMSFWNLFFPKKELAILEDYIPTAEFEDQSPHLKGRTTIKYLPDSSAKLNPFYELHCMTNIYTDKIQMPIRFNSTSNLEFVQLEYRSFSNEISYLNYTKKDLRRMLNRDSTELFKKEYAFNGNLYHSYRDDSNVISFIQVPLTQPGLYSLHQVYDSKLKRVRIAKNDVFIVSCPSAQLYNTKPDLHYCVGENQEVSAKIFGVPPLKVVYHAEIGNKLLNTNSVDIIDEDVETPLTKLQGLELSEQALKISTSIDKRKSLEWARTKSFTAPLARGKIDESGSYIYTLHQVIDGFGNRVNYVPEVANNNLFYQFEAHPIIKGDLEEKDKKLVILQGSPKDLLVSLDISNAKKEAPYTVEIEFTSEDKKTKDIITKVFEASQVTRNKLPFQVNSPGTYTLKSIKSKHCQGEVGPSILTVTEAFAPSLNISSNPILDACIGTTGYKFDLQFLGTPPFEVDYKVYRLDSQNPNRVLTTKDVSTIIANSNNEVFNYEPNTEGTYAIEFIGIRDKHYKKLPRLEKGKHRYTTYLKQRTRAGFVQDKKLQDVCNGDSASVLIKFDGKPPYKVNYEISDPLNQSQNFTVDSIMGNEYTIEMKDLLQGGTYNIKLLDVKDESNCDVVFQKSHVRVNVREHKPHLQFGNGGKFEIVEGQTLNIPLKSDAERSIALYYTITDPNDPSLVKHKRISNLNPNKGLSVKSRGIYRLVGFNESVCPGIISSDSEVEISYKKKPSLKVLPSKDTIVGDNTNSWKLTPFCQGKKGYLDLLLEGEAPFFIEYTIKHPGGFLESKLDTTSRKKFSISLRSDIGGDYLYTILGIYDSVYFKSAIKELEKQSAYKFDPISIEHHVYPLPDARFITDRDTPEHHNPHLQVDKRFASFSRSSIYQTCLSNLNKRSLLRPLSISLSGQAPFQLKLKLFHEKSNSEEFVYLSDLPHEVEYYDIYSSLDIGNHVVSIVEVTDSGRCKQSDFTEHEMVAIHVNDIPKIEQISTFSKDSESLGDDERNYCVGDQVAYSLSGVPPFKISYEFDGISQVAEVNKKTFKRRAYRPGKLTIASISDSSSKDCLVQLQDRTDLEAVIYDIPSVEMTTGDSYLEGIHEGDKVELIFKLTGSPPFTLKYVRTDLRGKHANKEVLENIMDHEVRVWANMEGNYEPIEIQDAHCKAEKKVY</sequence>
<evidence type="ECO:0000313" key="8">
    <source>
        <dbReference type="Proteomes" id="UP000094565"/>
    </source>
</evidence>
<dbReference type="OrthoDB" id="5529162at2759"/>
<proteinExistence type="predicted"/>
<evidence type="ECO:0000259" key="6">
    <source>
        <dbReference type="Pfam" id="PF24527"/>
    </source>
</evidence>
<evidence type="ECO:0000259" key="2">
    <source>
        <dbReference type="Pfam" id="PF23664"/>
    </source>
</evidence>
<feature type="domain" description="Nucleoporin POM152 immunoglobulin-like" evidence="2">
    <location>
        <begin position="549"/>
        <end position="658"/>
    </location>
</feature>
<dbReference type="Pfam" id="PF24519">
    <property type="entry name" value="Ig-like_Pom152_1"/>
    <property type="match status" value="1"/>
</dbReference>
<feature type="domain" description="Nucleoporin POM152 ninth Ig-like" evidence="6">
    <location>
        <begin position="1124"/>
        <end position="1191"/>
    </location>
</feature>
<feature type="domain" description="Nucleoporin POM152 first Ig-like" evidence="5">
    <location>
        <begin position="175"/>
        <end position="299"/>
    </location>
</feature>
<organism evidence="7 8">
    <name type="scientific">Komagataella pastoris</name>
    <name type="common">Yeast</name>
    <name type="synonym">Pichia pastoris</name>
    <dbReference type="NCBI Taxonomy" id="4922"/>
    <lineage>
        <taxon>Eukaryota</taxon>
        <taxon>Fungi</taxon>
        <taxon>Dikarya</taxon>
        <taxon>Ascomycota</taxon>
        <taxon>Saccharomycotina</taxon>
        <taxon>Pichiomycetes</taxon>
        <taxon>Pichiales</taxon>
        <taxon>Pichiaceae</taxon>
        <taxon>Komagataella</taxon>
    </lineage>
</organism>
<dbReference type="PANTHER" id="PTHR28206:SF1">
    <property type="entry name" value="NUCLEOPORIN POM152"/>
    <property type="match status" value="1"/>
</dbReference>
<dbReference type="Pfam" id="PF23664">
    <property type="entry name" value="Ig_Pom152"/>
    <property type="match status" value="2"/>
</dbReference>